<feature type="region of interest" description="Disordered" evidence="1">
    <location>
        <begin position="378"/>
        <end position="500"/>
    </location>
</feature>
<feature type="region of interest" description="Disordered" evidence="1">
    <location>
        <begin position="1"/>
        <end position="295"/>
    </location>
</feature>
<feature type="compositionally biased region" description="Basic residues" evidence="1">
    <location>
        <begin position="181"/>
        <end position="192"/>
    </location>
</feature>
<feature type="compositionally biased region" description="Acidic residues" evidence="1">
    <location>
        <begin position="790"/>
        <end position="810"/>
    </location>
</feature>
<feature type="compositionally biased region" description="Low complexity" evidence="1">
    <location>
        <begin position="693"/>
        <end position="713"/>
    </location>
</feature>
<feature type="compositionally biased region" description="Polar residues" evidence="1">
    <location>
        <begin position="1"/>
        <end position="22"/>
    </location>
</feature>
<feature type="compositionally biased region" description="Basic and acidic residues" evidence="1">
    <location>
        <begin position="590"/>
        <end position="636"/>
    </location>
</feature>
<name>A0A165QR44_9AGAM</name>
<evidence type="ECO:0000256" key="1">
    <source>
        <dbReference type="SAM" id="MobiDB-lite"/>
    </source>
</evidence>
<reference evidence="2 3" key="1">
    <citation type="journal article" date="2016" name="Mol. Biol. Evol.">
        <title>Comparative Genomics of Early-Diverging Mushroom-Forming Fungi Provides Insights into the Origins of Lignocellulose Decay Capabilities.</title>
        <authorList>
            <person name="Nagy L.G."/>
            <person name="Riley R."/>
            <person name="Tritt A."/>
            <person name="Adam C."/>
            <person name="Daum C."/>
            <person name="Floudas D."/>
            <person name="Sun H."/>
            <person name="Yadav J.S."/>
            <person name="Pangilinan J."/>
            <person name="Larsson K.H."/>
            <person name="Matsuura K."/>
            <person name="Barry K."/>
            <person name="Labutti K."/>
            <person name="Kuo R."/>
            <person name="Ohm R.A."/>
            <person name="Bhattacharya S.S."/>
            <person name="Shirouzu T."/>
            <person name="Yoshinaga Y."/>
            <person name="Martin F.M."/>
            <person name="Grigoriev I.V."/>
            <person name="Hibbett D.S."/>
        </authorList>
    </citation>
    <scope>NUCLEOTIDE SEQUENCE [LARGE SCALE GENOMIC DNA]</scope>
    <source>
        <strain evidence="2 3">HHB14362 ss-1</strain>
    </source>
</reference>
<evidence type="ECO:0000313" key="3">
    <source>
        <dbReference type="Proteomes" id="UP000076761"/>
    </source>
</evidence>
<proteinExistence type="predicted"/>
<feature type="region of interest" description="Disordered" evidence="1">
    <location>
        <begin position="512"/>
        <end position="643"/>
    </location>
</feature>
<keyword evidence="3" id="KW-1185">Reference proteome</keyword>
<feature type="compositionally biased region" description="Polar residues" evidence="1">
    <location>
        <begin position="436"/>
        <end position="462"/>
    </location>
</feature>
<feature type="compositionally biased region" description="Basic and acidic residues" evidence="1">
    <location>
        <begin position="569"/>
        <end position="581"/>
    </location>
</feature>
<protein>
    <submittedName>
        <fullName evidence="2">Uncharacterized protein</fullName>
    </submittedName>
</protein>
<feature type="compositionally biased region" description="Acidic residues" evidence="1">
    <location>
        <begin position="512"/>
        <end position="526"/>
    </location>
</feature>
<feature type="compositionally biased region" description="Polar residues" evidence="1">
    <location>
        <begin position="663"/>
        <end position="677"/>
    </location>
</feature>
<accession>A0A165QR44</accession>
<feature type="region of interest" description="Disordered" evidence="1">
    <location>
        <begin position="722"/>
        <end position="741"/>
    </location>
</feature>
<dbReference type="OrthoDB" id="3258279at2759"/>
<feature type="compositionally biased region" description="Low complexity" evidence="1">
    <location>
        <begin position="469"/>
        <end position="489"/>
    </location>
</feature>
<gene>
    <name evidence="2" type="ORF">NEOLEDRAFT_1137551</name>
</gene>
<feature type="compositionally biased region" description="Polar residues" evidence="1">
    <location>
        <begin position="124"/>
        <end position="136"/>
    </location>
</feature>
<feature type="region of interest" description="Disordered" evidence="1">
    <location>
        <begin position="759"/>
        <end position="821"/>
    </location>
</feature>
<organism evidence="2 3">
    <name type="scientific">Neolentinus lepideus HHB14362 ss-1</name>
    <dbReference type="NCBI Taxonomy" id="1314782"/>
    <lineage>
        <taxon>Eukaryota</taxon>
        <taxon>Fungi</taxon>
        <taxon>Dikarya</taxon>
        <taxon>Basidiomycota</taxon>
        <taxon>Agaricomycotina</taxon>
        <taxon>Agaricomycetes</taxon>
        <taxon>Gloeophyllales</taxon>
        <taxon>Gloeophyllaceae</taxon>
        <taxon>Neolentinus</taxon>
    </lineage>
</organism>
<dbReference type="InParanoid" id="A0A165QR44"/>
<feature type="compositionally biased region" description="Acidic residues" evidence="1">
    <location>
        <begin position="766"/>
        <end position="780"/>
    </location>
</feature>
<sequence length="821" mass="88948">MRNHYTSLTHSDTHTKNASNQKPRPLNSRANSGLGGLATPPPSQAQGVHPSQMLISPPPEEVLRRIMPPRAMSPTIARSPVTALTSKSIASKRKRSQPFPSDVTRTPNPKPRKLSKHLPEPTHARSNSLQPASSSRACPLRISHTDPVSPSRIRHTPARYSPPREQFTPPREILLESPTKSKSKPRKSHVGARKSEVKPRLKVYVKKECPEIDLTQPAPPPSPTDDPLLLQGKPVRRRRSQLSFSHTGGEETDQEKRAKGKGKGVQLDRGSSDRPIVVDEGASPSGASHPPIEALDPFDFASIHDATDTARPTAFDFDLTHDAPAGFNSDSDSGDEGAGQEGAYTEKFTIHEVPLKGGSPAAVAEETAVVHEEDVDMDVEGEQEGGCVSRRGASPIAPGIRGVLPATSLTAERTSPVDTSRLRPSSPITFHLRPSSLITSHLLPSSPITSHLRPSSPITSRPHTPPPIASRTRTPSSRTSSPISSPTPSELGSDPIVAQRDDFVREVGVVLDEGEMDGDGGEEEVVDGGADRGEEMSVDGAGVVRVSLHRSTEPGCEDTRQSTEPTSEDIGRLTDPVREATRQPTSPVQEDIREYTEPVLEDARPVYEDTRANIASVHEDTTEPVHEGIGRRREDVGQPPVLEITPEVQDEFVRLVSGGRAQADSTRYPSKRSSSAIHDSAQIDDTLHHTVQSSSAGSHSTHSHSASTHSIAALHDSTYSAPAIYLEQREEDEEADREADKTVDGLFARMGSVLKGYVRASGSTSNEEEAGEGEVQEEEDVFKSMGDRSVEEEEEAEEEMIDRELSEEPGDQVSTRTVSRF</sequence>
<dbReference type="Proteomes" id="UP000076761">
    <property type="component" value="Unassembled WGS sequence"/>
</dbReference>
<feature type="compositionally biased region" description="Polar residues" evidence="1">
    <location>
        <begin position="407"/>
        <end position="428"/>
    </location>
</feature>
<dbReference type="STRING" id="1314782.A0A165QR44"/>
<feature type="compositionally biased region" description="Polar residues" evidence="1">
    <location>
        <begin position="812"/>
        <end position="821"/>
    </location>
</feature>
<dbReference type="AlphaFoldDB" id="A0A165QR44"/>
<feature type="region of interest" description="Disordered" evidence="1">
    <location>
        <begin position="656"/>
        <end position="714"/>
    </location>
</feature>
<evidence type="ECO:0000313" key="2">
    <source>
        <dbReference type="EMBL" id="KZT22758.1"/>
    </source>
</evidence>
<dbReference type="EMBL" id="KV425592">
    <property type="protein sequence ID" value="KZT22758.1"/>
    <property type="molecule type" value="Genomic_DNA"/>
</dbReference>
<feature type="compositionally biased region" description="Basic and acidic residues" evidence="1">
    <location>
        <begin position="193"/>
        <end position="210"/>
    </location>
</feature>
<feature type="region of interest" description="Disordered" evidence="1">
    <location>
        <begin position="321"/>
        <end position="340"/>
    </location>
</feature>